<gene>
    <name evidence="2" type="ORF">O0V09_11560</name>
</gene>
<keyword evidence="1" id="KW-1133">Transmembrane helix</keyword>
<keyword evidence="3" id="KW-1185">Reference proteome</keyword>
<evidence type="ECO:0008006" key="4">
    <source>
        <dbReference type="Google" id="ProtNLM"/>
    </source>
</evidence>
<reference evidence="2 3" key="1">
    <citation type="submission" date="2022-12" db="EMBL/GenBank/DDBJ databases">
        <title>Dasania phycosphaerae sp. nov., isolated from particulate material of the south coast of Korea.</title>
        <authorList>
            <person name="Jiang Y."/>
        </authorList>
    </citation>
    <scope>NUCLEOTIDE SEQUENCE [LARGE SCALE GENOMIC DNA]</scope>
    <source>
        <strain evidence="2 3">GY-19</strain>
    </source>
</reference>
<proteinExistence type="predicted"/>
<feature type="transmembrane region" description="Helical" evidence="1">
    <location>
        <begin position="32"/>
        <end position="50"/>
    </location>
</feature>
<dbReference type="Proteomes" id="UP001069090">
    <property type="component" value="Unassembled WGS sequence"/>
</dbReference>
<name>A0A9J6RMU2_9GAMM</name>
<dbReference type="Pfam" id="PF09997">
    <property type="entry name" value="DUF2238"/>
    <property type="match status" value="1"/>
</dbReference>
<feature type="transmembrane region" description="Helical" evidence="1">
    <location>
        <begin position="62"/>
        <end position="79"/>
    </location>
</feature>
<evidence type="ECO:0000313" key="3">
    <source>
        <dbReference type="Proteomes" id="UP001069090"/>
    </source>
</evidence>
<dbReference type="RefSeq" id="WP_258331989.1">
    <property type="nucleotide sequence ID" value="NZ_JAPTGG010000009.1"/>
</dbReference>
<keyword evidence="1" id="KW-0812">Transmembrane</keyword>
<evidence type="ECO:0000256" key="1">
    <source>
        <dbReference type="SAM" id="Phobius"/>
    </source>
</evidence>
<sequence>MRKLTLHIRLSLGLQFILLVEAVVAFWHQQWPTGLITAAILLVTLTPIFIRRFFKIFIPPEFVLFVIIFVFASLFLGEIRDYYTRYWWWDIALHSSSGILLGIVGFLLVHVLNETEDVGLYMKPGFVAFFSFLFAVGMGAIWEIFEFSMDGLFGMNMQKPMLDDPSGLTDTMWDLIVDTIGALIISVLGYSYLKTAKNQSFLERWINAFIKNNPQLFKR</sequence>
<accession>A0A9J6RMU2</accession>
<comment type="caution">
    <text evidence="2">The sequence shown here is derived from an EMBL/GenBank/DDBJ whole genome shotgun (WGS) entry which is preliminary data.</text>
</comment>
<feature type="transmembrane region" description="Helical" evidence="1">
    <location>
        <begin position="91"/>
        <end position="113"/>
    </location>
</feature>
<feature type="transmembrane region" description="Helical" evidence="1">
    <location>
        <begin position="125"/>
        <end position="145"/>
    </location>
</feature>
<evidence type="ECO:0000313" key="2">
    <source>
        <dbReference type="EMBL" id="MCZ0865843.1"/>
    </source>
</evidence>
<keyword evidence="1" id="KW-0472">Membrane</keyword>
<dbReference type="AlphaFoldDB" id="A0A9J6RMU2"/>
<dbReference type="EMBL" id="JAPTGG010000009">
    <property type="protein sequence ID" value="MCZ0865843.1"/>
    <property type="molecule type" value="Genomic_DNA"/>
</dbReference>
<organism evidence="2 3">
    <name type="scientific">Dasania phycosphaerae</name>
    <dbReference type="NCBI Taxonomy" id="2950436"/>
    <lineage>
        <taxon>Bacteria</taxon>
        <taxon>Pseudomonadati</taxon>
        <taxon>Pseudomonadota</taxon>
        <taxon>Gammaproteobacteria</taxon>
        <taxon>Cellvibrionales</taxon>
        <taxon>Spongiibacteraceae</taxon>
        <taxon>Dasania</taxon>
    </lineage>
</organism>
<dbReference type="InterPro" id="IPR014509">
    <property type="entry name" value="YjdF-like"/>
</dbReference>
<feature type="transmembrane region" description="Helical" evidence="1">
    <location>
        <begin position="175"/>
        <end position="193"/>
    </location>
</feature>
<protein>
    <recommendedName>
        <fullName evidence="4">DUF2238 domain-containing protein</fullName>
    </recommendedName>
</protein>